<dbReference type="Proteomes" id="UP000695023">
    <property type="component" value="Unplaced"/>
</dbReference>
<feature type="compositionally biased region" description="Low complexity" evidence="1">
    <location>
        <begin position="454"/>
        <end position="466"/>
    </location>
</feature>
<feature type="compositionally biased region" description="Basic and acidic residues" evidence="1">
    <location>
        <begin position="35"/>
        <end position="72"/>
    </location>
</feature>
<feature type="region of interest" description="Disordered" evidence="1">
    <location>
        <begin position="1"/>
        <end position="21"/>
    </location>
</feature>
<accession>A0A9Y6J933</accession>
<feature type="compositionally biased region" description="Basic and acidic residues" evidence="1">
    <location>
        <begin position="595"/>
        <end position="605"/>
    </location>
</feature>
<feature type="compositionally biased region" description="Basic and acidic residues" evidence="1">
    <location>
        <begin position="551"/>
        <end position="569"/>
    </location>
</feature>
<dbReference type="GeneID" id="102213084"/>
<feature type="compositionally biased region" description="Basic and acidic residues" evidence="1">
    <location>
        <begin position="323"/>
        <end position="334"/>
    </location>
</feature>
<protein>
    <submittedName>
        <fullName evidence="3">Proteoglycan 4-like</fullName>
    </submittedName>
</protein>
<feature type="region of interest" description="Disordered" evidence="1">
    <location>
        <begin position="379"/>
        <end position="410"/>
    </location>
</feature>
<feature type="compositionally biased region" description="Polar residues" evidence="1">
    <location>
        <begin position="495"/>
        <end position="530"/>
    </location>
</feature>
<organism evidence="2 3">
    <name type="scientific">Pundamilia nyererei</name>
    <dbReference type="NCBI Taxonomy" id="303518"/>
    <lineage>
        <taxon>Eukaryota</taxon>
        <taxon>Metazoa</taxon>
        <taxon>Chordata</taxon>
        <taxon>Craniata</taxon>
        <taxon>Vertebrata</taxon>
        <taxon>Euteleostomi</taxon>
        <taxon>Actinopterygii</taxon>
        <taxon>Neopterygii</taxon>
        <taxon>Teleostei</taxon>
        <taxon>Neoteleostei</taxon>
        <taxon>Acanthomorphata</taxon>
        <taxon>Ovalentaria</taxon>
        <taxon>Cichlomorphae</taxon>
        <taxon>Cichliformes</taxon>
        <taxon>Cichlidae</taxon>
        <taxon>African cichlids</taxon>
        <taxon>Pseudocrenilabrinae</taxon>
        <taxon>Haplochromini</taxon>
        <taxon>Pundamilia</taxon>
    </lineage>
</organism>
<sequence>MTDEEKSTEHTNVVDSVVQKPETVTAESVVTAVSDSEKAVQEDSKIASSETIKEITEAELEHATTEPAEKVSESSPLAGVASSTNEEKTIGTNSIPPLAPSTPPPQQQPRPGMTRPLGPQVQRMGVPRMAGPRMGAPRMSGPRMAGPRQPGPQKPPEPAPFSGFMSMFSAPNTQSKSPTVGGFFSSSAASLFGSSPAPRQPPPQPQQQHQQQQQKSSFFGLPSSIASESLTSDLLGMFKGPETTKPEETQQSGTQCRPDELSASVTDCAITEKPEIPLSEDGHVKSTESELPEKGLVEETEQKETEAEGNSLTESIIQTTEKQSGDDEHVEHSEGPVTAVSDKAAPPTAPENKGIFEIPGLTAPKLGFLSVAAEGTSSIGSLFSTSTSPATASKAPQTQQTDGGLFSGFKSLSAGIFHDEKSTGKEEASVSSVFGMKLTSMFGNSDSPRPESTPPVVSVEPQSETPKPTECEDPEPDQPSPGSGETESEDGSDTEGPTETSKTGSCDSLAQSPLSGVPSHSVSQIESLDTPQLMVTPCELDKSEVNAPDVVHAELEMDQPKEQLTKEAMKSPPDSSHFDSSGNLSPVSSQLSSEPEERRHVESCHPSKPRPPLQNQPSNWNKEEEDDAEKDVHALPEPGSKKDLKDSSDILPKPTLDNCDNKRQTNGFFVDGPPPCSPSKVRWLKAYNKVRVKLHEKAVVHGYAPLPQQQTSHTEQCYRQCKTALQTPSYVKNY</sequence>
<feature type="compositionally biased region" description="Low complexity" evidence="1">
    <location>
        <begin position="181"/>
        <end position="197"/>
    </location>
</feature>
<dbReference type="AlphaFoldDB" id="A0A9Y6J933"/>
<feature type="compositionally biased region" description="Pro residues" evidence="1">
    <location>
        <begin position="149"/>
        <end position="159"/>
    </location>
</feature>
<proteinExistence type="predicted"/>
<evidence type="ECO:0000313" key="3">
    <source>
        <dbReference type="RefSeq" id="XP_013765651.1"/>
    </source>
</evidence>
<evidence type="ECO:0000313" key="2">
    <source>
        <dbReference type="Proteomes" id="UP000695023"/>
    </source>
</evidence>
<evidence type="ECO:0000256" key="1">
    <source>
        <dbReference type="SAM" id="MobiDB-lite"/>
    </source>
</evidence>
<feature type="compositionally biased region" description="Polar residues" evidence="1">
    <location>
        <begin position="169"/>
        <end position="178"/>
    </location>
</feature>
<feature type="compositionally biased region" description="Basic and acidic residues" evidence="1">
    <location>
        <begin position="630"/>
        <end position="648"/>
    </location>
</feature>
<feature type="compositionally biased region" description="Polar residues" evidence="1">
    <location>
        <begin position="310"/>
        <end position="322"/>
    </location>
</feature>
<keyword evidence="2" id="KW-1185">Reference proteome</keyword>
<feature type="region of interest" description="Disordered" evidence="1">
    <location>
        <begin position="34"/>
        <end position="357"/>
    </location>
</feature>
<reference evidence="3" key="1">
    <citation type="submission" date="2025-08" db="UniProtKB">
        <authorList>
            <consortium name="RefSeq"/>
        </authorList>
    </citation>
    <scope>IDENTIFICATION</scope>
</reference>
<feature type="region of interest" description="Disordered" evidence="1">
    <location>
        <begin position="439"/>
        <end position="673"/>
    </location>
</feature>
<dbReference type="RefSeq" id="XP_013765651.1">
    <property type="nucleotide sequence ID" value="XM_013910197.1"/>
</dbReference>
<gene>
    <name evidence="3" type="primary">LOC102213084</name>
</gene>
<name>A0A9Y6J933_9CICH</name>
<feature type="compositionally biased region" description="Polar residues" evidence="1">
    <location>
        <begin position="578"/>
        <end position="593"/>
    </location>
</feature>
<feature type="compositionally biased region" description="Basic and acidic residues" evidence="1">
    <location>
        <begin position="270"/>
        <end position="306"/>
    </location>
</feature>
<feature type="compositionally biased region" description="Pro residues" evidence="1">
    <location>
        <begin position="97"/>
        <end position="108"/>
    </location>
</feature>
<feature type="compositionally biased region" description="Low complexity" evidence="1">
    <location>
        <begin position="379"/>
        <end position="398"/>
    </location>
</feature>